<evidence type="ECO:0000256" key="1">
    <source>
        <dbReference type="SAM" id="MobiDB-lite"/>
    </source>
</evidence>
<protein>
    <submittedName>
        <fullName evidence="2">Uncharacterized protein</fullName>
    </submittedName>
</protein>
<dbReference type="AlphaFoldDB" id="L9KX17"/>
<evidence type="ECO:0000313" key="2">
    <source>
        <dbReference type="EMBL" id="ELW66999.1"/>
    </source>
</evidence>
<dbReference type="InParanoid" id="L9KX17"/>
<gene>
    <name evidence="2" type="ORF">TREES_T100020455</name>
</gene>
<feature type="region of interest" description="Disordered" evidence="1">
    <location>
        <begin position="75"/>
        <end position="119"/>
    </location>
</feature>
<evidence type="ECO:0000313" key="3">
    <source>
        <dbReference type="Proteomes" id="UP000011518"/>
    </source>
</evidence>
<proteinExistence type="predicted"/>
<reference evidence="3" key="1">
    <citation type="submission" date="2012-07" db="EMBL/GenBank/DDBJ databases">
        <title>Genome of the Chinese tree shrew, a rising model animal genetically related to primates.</title>
        <authorList>
            <person name="Zhang G."/>
            <person name="Fan Y."/>
            <person name="Yao Y."/>
            <person name="Huang Z."/>
        </authorList>
    </citation>
    <scope>NUCLEOTIDE SEQUENCE [LARGE SCALE GENOMIC DNA]</scope>
</reference>
<keyword evidence="3" id="KW-1185">Reference proteome</keyword>
<organism evidence="2 3">
    <name type="scientific">Tupaia chinensis</name>
    <name type="common">Chinese tree shrew</name>
    <name type="synonym">Tupaia belangeri chinensis</name>
    <dbReference type="NCBI Taxonomy" id="246437"/>
    <lineage>
        <taxon>Eukaryota</taxon>
        <taxon>Metazoa</taxon>
        <taxon>Chordata</taxon>
        <taxon>Craniata</taxon>
        <taxon>Vertebrata</taxon>
        <taxon>Euteleostomi</taxon>
        <taxon>Mammalia</taxon>
        <taxon>Eutheria</taxon>
        <taxon>Euarchontoglires</taxon>
        <taxon>Scandentia</taxon>
        <taxon>Tupaiidae</taxon>
        <taxon>Tupaia</taxon>
    </lineage>
</organism>
<dbReference type="Proteomes" id="UP000011518">
    <property type="component" value="Unassembled WGS sequence"/>
</dbReference>
<sequence>MTVMPSLSVLLSEAAVPMQLCAQELHRPVPGSLALCIQQAPGSGGPSRRRPWWERQLCAQELHRPVPGSLALCIQQAPGSGGPSRRRPWWERGLSAHPRLLPQPETQCPSRPEAVTLMQ</sequence>
<name>L9KX17_TUPCH</name>
<reference evidence="3" key="2">
    <citation type="journal article" date="2013" name="Nat. Commun.">
        <title>Genome of the Chinese tree shrew.</title>
        <authorList>
            <person name="Fan Y."/>
            <person name="Huang Z.Y."/>
            <person name="Cao C.C."/>
            <person name="Chen C.S."/>
            <person name="Chen Y.X."/>
            <person name="Fan D.D."/>
            <person name="He J."/>
            <person name="Hou H.L."/>
            <person name="Hu L."/>
            <person name="Hu X.T."/>
            <person name="Jiang X.T."/>
            <person name="Lai R."/>
            <person name="Lang Y.S."/>
            <person name="Liang B."/>
            <person name="Liao S.G."/>
            <person name="Mu D."/>
            <person name="Ma Y.Y."/>
            <person name="Niu Y.Y."/>
            <person name="Sun X.Q."/>
            <person name="Xia J.Q."/>
            <person name="Xiao J."/>
            <person name="Xiong Z.Q."/>
            <person name="Xu L."/>
            <person name="Yang L."/>
            <person name="Zhang Y."/>
            <person name="Zhao W."/>
            <person name="Zhao X.D."/>
            <person name="Zheng Y.T."/>
            <person name="Zhou J.M."/>
            <person name="Zhu Y.B."/>
            <person name="Zhang G.J."/>
            <person name="Wang J."/>
            <person name="Yao Y.G."/>
        </authorList>
    </citation>
    <scope>NUCLEOTIDE SEQUENCE [LARGE SCALE GENOMIC DNA]</scope>
</reference>
<accession>L9KX17</accession>
<dbReference type="EMBL" id="KB320633">
    <property type="protein sequence ID" value="ELW66999.1"/>
    <property type="molecule type" value="Genomic_DNA"/>
</dbReference>